<organism evidence="1 2">
    <name type="scientific">Dentiscutata erythropus</name>
    <dbReference type="NCBI Taxonomy" id="1348616"/>
    <lineage>
        <taxon>Eukaryota</taxon>
        <taxon>Fungi</taxon>
        <taxon>Fungi incertae sedis</taxon>
        <taxon>Mucoromycota</taxon>
        <taxon>Glomeromycotina</taxon>
        <taxon>Glomeromycetes</taxon>
        <taxon>Diversisporales</taxon>
        <taxon>Gigasporaceae</taxon>
        <taxon>Dentiscutata</taxon>
    </lineage>
</organism>
<reference evidence="1" key="1">
    <citation type="submission" date="2021-06" db="EMBL/GenBank/DDBJ databases">
        <authorList>
            <person name="Kallberg Y."/>
            <person name="Tangrot J."/>
            <person name="Rosling A."/>
        </authorList>
    </citation>
    <scope>NUCLEOTIDE SEQUENCE</scope>
    <source>
        <strain evidence="1">MA453B</strain>
    </source>
</reference>
<sequence>MSLLGKKKNTAGVEAYPSGQTHSLWTDITGYKRVTSVFSAQVNQLCLMKKIIVIRRCLNSMSLLKKKNTVGIEAYPSGRTHSLWTDITSPLIQTNDL</sequence>
<dbReference type="EMBL" id="CAJVPY010007550">
    <property type="protein sequence ID" value="CAG8682257.1"/>
    <property type="molecule type" value="Genomic_DNA"/>
</dbReference>
<evidence type="ECO:0000313" key="2">
    <source>
        <dbReference type="Proteomes" id="UP000789405"/>
    </source>
</evidence>
<dbReference type="AlphaFoldDB" id="A0A9N9HHX9"/>
<accession>A0A9N9HHX9</accession>
<proteinExistence type="predicted"/>
<feature type="non-terminal residue" evidence="1">
    <location>
        <position position="1"/>
    </location>
</feature>
<dbReference type="Proteomes" id="UP000789405">
    <property type="component" value="Unassembled WGS sequence"/>
</dbReference>
<evidence type="ECO:0000313" key="1">
    <source>
        <dbReference type="EMBL" id="CAG8682257.1"/>
    </source>
</evidence>
<keyword evidence="2" id="KW-1185">Reference proteome</keyword>
<protein>
    <submittedName>
        <fullName evidence="1">27781_t:CDS:1</fullName>
    </submittedName>
</protein>
<comment type="caution">
    <text evidence="1">The sequence shown here is derived from an EMBL/GenBank/DDBJ whole genome shotgun (WGS) entry which is preliminary data.</text>
</comment>
<gene>
    <name evidence="1" type="ORF">DERYTH_LOCUS11877</name>
</gene>
<name>A0A9N9HHX9_9GLOM</name>